<evidence type="ECO:0000313" key="3">
    <source>
        <dbReference type="Proteomes" id="UP001164718"/>
    </source>
</evidence>
<protein>
    <submittedName>
        <fullName evidence="2">Uncharacterized protein</fullName>
    </submittedName>
</protein>
<dbReference type="RefSeq" id="WP_275416722.1">
    <property type="nucleotide sequence ID" value="NZ_CP106878.1"/>
</dbReference>
<organism evidence="2 3">
    <name type="scientific">Fervidibacillus albus</name>
    <dbReference type="NCBI Taxonomy" id="2980026"/>
    <lineage>
        <taxon>Bacteria</taxon>
        <taxon>Bacillati</taxon>
        <taxon>Bacillota</taxon>
        <taxon>Bacilli</taxon>
        <taxon>Bacillales</taxon>
        <taxon>Bacillaceae</taxon>
        <taxon>Fervidibacillus</taxon>
    </lineage>
</organism>
<keyword evidence="3" id="KW-1185">Reference proteome</keyword>
<keyword evidence="1" id="KW-1133">Transmembrane helix</keyword>
<dbReference type="KEGG" id="faf:OE104_10020"/>
<sequence>MKRKTKVRLIGWILISILVFLKWRYPEQSSIITSGFGGFIAVLFAFYC</sequence>
<accession>A0A9E8LSS5</accession>
<reference evidence="2" key="1">
    <citation type="submission" date="2022-09" db="EMBL/GenBank/DDBJ databases">
        <title>Complete Genomes of Fervidibacillus albus and Fervidibacillus halotolerans isolated from tidal flat sediments.</title>
        <authorList>
            <person name="Kwon K.K."/>
            <person name="Yang S.-H."/>
            <person name="Park M.J."/>
            <person name="Oh H.-M."/>
        </authorList>
    </citation>
    <scope>NUCLEOTIDE SEQUENCE</scope>
    <source>
        <strain evidence="2">MEBiC13591</strain>
    </source>
</reference>
<gene>
    <name evidence="2" type="ORF">OE104_10020</name>
</gene>
<evidence type="ECO:0000256" key="1">
    <source>
        <dbReference type="SAM" id="Phobius"/>
    </source>
</evidence>
<keyword evidence="1" id="KW-0812">Transmembrane</keyword>
<feature type="transmembrane region" description="Helical" evidence="1">
    <location>
        <begin position="31"/>
        <end position="47"/>
    </location>
</feature>
<keyword evidence="1" id="KW-0472">Membrane</keyword>
<evidence type="ECO:0000313" key="2">
    <source>
        <dbReference type="EMBL" id="WAA08938.1"/>
    </source>
</evidence>
<dbReference type="AlphaFoldDB" id="A0A9E8LSS5"/>
<dbReference type="Proteomes" id="UP001164718">
    <property type="component" value="Chromosome"/>
</dbReference>
<proteinExistence type="predicted"/>
<feature type="transmembrane region" description="Helical" evidence="1">
    <location>
        <begin position="7"/>
        <end position="25"/>
    </location>
</feature>
<name>A0A9E8LSS5_9BACI</name>
<dbReference type="EMBL" id="CP106878">
    <property type="protein sequence ID" value="WAA08938.1"/>
    <property type="molecule type" value="Genomic_DNA"/>
</dbReference>